<evidence type="ECO:0000313" key="3">
    <source>
        <dbReference type="Proteomes" id="UP000612456"/>
    </source>
</evidence>
<dbReference type="InterPro" id="IPR058532">
    <property type="entry name" value="YjbR/MT2646/Rv2570-like"/>
</dbReference>
<feature type="transmembrane region" description="Helical" evidence="1">
    <location>
        <begin position="6"/>
        <end position="26"/>
    </location>
</feature>
<proteinExistence type="predicted"/>
<dbReference type="EMBL" id="BMHP01000007">
    <property type="protein sequence ID" value="GGD94451.1"/>
    <property type="molecule type" value="Genomic_DNA"/>
</dbReference>
<comment type="caution">
    <text evidence="2">The sequence shown here is derived from an EMBL/GenBank/DDBJ whole genome shotgun (WGS) entry which is preliminary data.</text>
</comment>
<keyword evidence="1" id="KW-0472">Membrane</keyword>
<reference evidence="2" key="2">
    <citation type="submission" date="2020-09" db="EMBL/GenBank/DDBJ databases">
        <authorList>
            <person name="Sun Q."/>
            <person name="Zhou Y."/>
        </authorList>
    </citation>
    <scope>NUCLEOTIDE SEQUENCE</scope>
    <source>
        <strain evidence="2">CGMCC 1.15178</strain>
    </source>
</reference>
<gene>
    <name evidence="2" type="ORF">GCM10010911_61410</name>
</gene>
<dbReference type="InterPro" id="IPR007351">
    <property type="entry name" value="YjbR"/>
</dbReference>
<dbReference type="Pfam" id="PF04237">
    <property type="entry name" value="YjbR"/>
    <property type="match status" value="1"/>
</dbReference>
<protein>
    <recommendedName>
        <fullName evidence="4">MmcQ/YjbR family DNA-binding protein</fullName>
    </recommendedName>
</protein>
<evidence type="ECO:0000256" key="1">
    <source>
        <dbReference type="SAM" id="Phobius"/>
    </source>
</evidence>
<accession>A0A916ZFP2</accession>
<dbReference type="AlphaFoldDB" id="A0A916ZFP2"/>
<dbReference type="PANTHER" id="PTHR35145">
    <property type="entry name" value="CYTOPLASMIC PROTEIN-RELATED"/>
    <property type="match status" value="1"/>
</dbReference>
<organism evidence="2 3">
    <name type="scientific">Paenibacillus nasutitermitis</name>
    <dbReference type="NCBI Taxonomy" id="1652958"/>
    <lineage>
        <taxon>Bacteria</taxon>
        <taxon>Bacillati</taxon>
        <taxon>Bacillota</taxon>
        <taxon>Bacilli</taxon>
        <taxon>Bacillales</taxon>
        <taxon>Paenibacillaceae</taxon>
        <taxon>Paenibacillus</taxon>
    </lineage>
</organism>
<keyword evidence="1" id="KW-0812">Transmembrane</keyword>
<dbReference type="SUPFAM" id="SSF142906">
    <property type="entry name" value="YjbR-like"/>
    <property type="match status" value="1"/>
</dbReference>
<name>A0A916ZFP2_9BACL</name>
<sequence length="178" mass="20400">MMYWTGGVHPLAAIIAAVVVSVMLYIMHRNHQKQEKNMIYWIEESRSQLIWQDEFDRQGGRTPTMEWITEYCFTRPGAVKDFPFGKEPMVMKVGGKMFALLSGQAISLKCDPVVAENLREQNEAITPGYHLNKKHWNSIRIDGSLSADEIRSMIDHSYDLVFKGLPKAVREKVRLTVG</sequence>
<dbReference type="PANTHER" id="PTHR35145:SF1">
    <property type="entry name" value="CYTOPLASMIC PROTEIN"/>
    <property type="match status" value="1"/>
</dbReference>
<evidence type="ECO:0000313" key="2">
    <source>
        <dbReference type="EMBL" id="GGD94451.1"/>
    </source>
</evidence>
<evidence type="ECO:0008006" key="4">
    <source>
        <dbReference type="Google" id="ProtNLM"/>
    </source>
</evidence>
<dbReference type="InterPro" id="IPR038056">
    <property type="entry name" value="YjbR-like_sf"/>
</dbReference>
<dbReference type="Proteomes" id="UP000612456">
    <property type="component" value="Unassembled WGS sequence"/>
</dbReference>
<reference evidence="2" key="1">
    <citation type="journal article" date="2014" name="Int. J. Syst. Evol. Microbiol.">
        <title>Complete genome sequence of Corynebacterium casei LMG S-19264T (=DSM 44701T), isolated from a smear-ripened cheese.</title>
        <authorList>
            <consortium name="US DOE Joint Genome Institute (JGI-PGF)"/>
            <person name="Walter F."/>
            <person name="Albersmeier A."/>
            <person name="Kalinowski J."/>
            <person name="Ruckert C."/>
        </authorList>
    </citation>
    <scope>NUCLEOTIDE SEQUENCE</scope>
    <source>
        <strain evidence="2">CGMCC 1.15178</strain>
    </source>
</reference>
<keyword evidence="3" id="KW-1185">Reference proteome</keyword>
<dbReference type="Gene3D" id="3.90.1150.30">
    <property type="match status" value="1"/>
</dbReference>
<keyword evidence="1" id="KW-1133">Transmembrane helix</keyword>